<dbReference type="RefSeq" id="XP_020302422.1">
    <property type="nucleotide sequence ID" value="XM_020447337.1"/>
</dbReference>
<reference evidence="2" key="1">
    <citation type="submission" date="2012-04" db="EMBL/GenBank/DDBJ databases">
        <title>The Genome Sequence of Loa loa.</title>
        <authorList>
            <consortium name="The Broad Institute Genome Sequencing Platform"/>
            <consortium name="Broad Institute Genome Sequencing Center for Infectious Disease"/>
            <person name="Nutman T.B."/>
            <person name="Fink D.L."/>
            <person name="Russ C."/>
            <person name="Young S."/>
            <person name="Zeng Q."/>
            <person name="Gargeya S."/>
            <person name="Alvarado L."/>
            <person name="Berlin A."/>
            <person name="Chapman S.B."/>
            <person name="Chen Z."/>
            <person name="Freedman E."/>
            <person name="Gellesch M."/>
            <person name="Goldberg J."/>
            <person name="Griggs A."/>
            <person name="Gujja S."/>
            <person name="Heilman E.R."/>
            <person name="Heiman D."/>
            <person name="Howarth C."/>
            <person name="Mehta T."/>
            <person name="Neiman D."/>
            <person name="Pearson M."/>
            <person name="Roberts A."/>
            <person name="Saif S."/>
            <person name="Shea T."/>
            <person name="Shenoy N."/>
            <person name="Sisk P."/>
            <person name="Stolte C."/>
            <person name="Sykes S."/>
            <person name="White J."/>
            <person name="Yandava C."/>
            <person name="Haas B."/>
            <person name="Henn M.R."/>
            <person name="Nusbaum C."/>
            <person name="Birren B."/>
        </authorList>
    </citation>
    <scope>NUCLEOTIDE SEQUENCE [LARGE SCALE GENOMIC DNA]</scope>
</reference>
<dbReference type="KEGG" id="loa:LOAG_07093"/>
<dbReference type="GeneID" id="9944509"/>
<keyword evidence="1" id="KW-0732">Signal</keyword>
<organism evidence="2">
    <name type="scientific">Loa loa</name>
    <name type="common">Eye worm</name>
    <name type="synonym">Filaria loa</name>
    <dbReference type="NCBI Taxonomy" id="7209"/>
    <lineage>
        <taxon>Eukaryota</taxon>
        <taxon>Metazoa</taxon>
        <taxon>Ecdysozoa</taxon>
        <taxon>Nematoda</taxon>
        <taxon>Chromadorea</taxon>
        <taxon>Rhabditida</taxon>
        <taxon>Spirurina</taxon>
        <taxon>Spiruromorpha</taxon>
        <taxon>Filarioidea</taxon>
        <taxon>Onchocercidae</taxon>
        <taxon>Loa</taxon>
    </lineage>
</organism>
<sequence>MFAMSFCFYCCCCFCCGGSLCRWIANCHRKFFDPSKLLSGAIKTIEEAPATRKRRKNPFFIFDVSNNGDCMMVDVANNEKSYAFANDAFTNSSEHRSNHSNNSKRILIPNDDKLANYSKFKCQFQRRKSL</sequence>
<evidence type="ECO:0000313" key="2">
    <source>
        <dbReference type="EMBL" id="EFO21397.2"/>
    </source>
</evidence>
<feature type="signal peptide" evidence="1">
    <location>
        <begin position="1"/>
        <end position="21"/>
    </location>
</feature>
<proteinExistence type="predicted"/>
<dbReference type="CTD" id="9944509"/>
<dbReference type="EMBL" id="JH712217">
    <property type="protein sequence ID" value="EFO21397.2"/>
    <property type="molecule type" value="Genomic_DNA"/>
</dbReference>
<protein>
    <recommendedName>
        <fullName evidence="3">Secreted protein</fullName>
    </recommendedName>
</protein>
<gene>
    <name evidence="2" type="ORF">LOAG_07093</name>
</gene>
<feature type="chain" id="PRO_5010254594" description="Secreted protein" evidence="1">
    <location>
        <begin position="22"/>
        <end position="130"/>
    </location>
</feature>
<name>A0A1S0TY15_LOALO</name>
<accession>A0A1S0TY15</accession>
<evidence type="ECO:0000256" key="1">
    <source>
        <dbReference type="SAM" id="SignalP"/>
    </source>
</evidence>
<dbReference type="AlphaFoldDB" id="A0A1S0TY15"/>
<dbReference type="InParanoid" id="A0A1S0TY15"/>
<evidence type="ECO:0008006" key="3">
    <source>
        <dbReference type="Google" id="ProtNLM"/>
    </source>
</evidence>
<dbReference type="OMA" id="GGSLCRW"/>